<gene>
    <name evidence="1" type="primary">yvgO_2</name>
    <name evidence="1" type="ORF">BACVE_003978</name>
</gene>
<dbReference type="Proteomes" id="UP000587477">
    <property type="component" value="Chromosome"/>
</dbReference>
<evidence type="ECO:0000313" key="2">
    <source>
        <dbReference type="Proteomes" id="UP000587477"/>
    </source>
</evidence>
<proteinExistence type="predicted"/>
<name>A0A411A6H8_BACVE</name>
<reference evidence="2" key="1">
    <citation type="submission" date="2020-10" db="EMBL/GenBank/DDBJ databases">
        <title>Complete genome sequence of Bacillus velezensis NST6.</title>
        <authorList>
            <person name="Choi J."/>
        </authorList>
    </citation>
    <scope>NUCLEOTIDE SEQUENCE [LARGE SCALE GENOMIC DNA]</scope>
    <source>
        <strain evidence="2">NST6</strain>
    </source>
</reference>
<dbReference type="AlphaFoldDB" id="A0A411A6H8"/>
<dbReference type="RefSeq" id="WP_007611706.1">
    <property type="nucleotide sequence ID" value="NZ_BDDG01000002.1"/>
</dbReference>
<organism evidence="1 2">
    <name type="scientific">Bacillus velezensis</name>
    <dbReference type="NCBI Taxonomy" id="492670"/>
    <lineage>
        <taxon>Bacteria</taxon>
        <taxon>Bacillati</taxon>
        <taxon>Bacillota</taxon>
        <taxon>Bacilli</taxon>
        <taxon>Bacillales</taxon>
        <taxon>Bacillaceae</taxon>
        <taxon>Bacillus</taxon>
        <taxon>Bacillus amyloliquefaciens group</taxon>
    </lineage>
</organism>
<evidence type="ECO:0000313" key="1">
    <source>
        <dbReference type="EMBL" id="QOY28936.1"/>
    </source>
</evidence>
<protein>
    <submittedName>
        <fullName evidence="1">Stress response protein YvgO</fullName>
    </submittedName>
</protein>
<accession>A0A411A6H8</accession>
<sequence length="178" mass="19617">MKIARTVVGSCLALSLTIPFTASASAASQSEHANAPHVSPVANPLESKLSQTADQNVKAAGVDAGLNVNVDVLGISDRIAEAVKSDQNRTGWVKNVMETTFYASGQKYNVMVFNLNQEYEDRFNGVQFYGSAVYDGITYGIWVFEDGSFDNKGDGGWINWAFRGWFDRDNQHIEFHRP</sequence>
<dbReference type="EMBL" id="CP063687">
    <property type="protein sequence ID" value="QOY28936.1"/>
    <property type="molecule type" value="Genomic_DNA"/>
</dbReference>